<evidence type="ECO:0000256" key="1">
    <source>
        <dbReference type="ARBA" id="ARBA00004651"/>
    </source>
</evidence>
<dbReference type="Proteomes" id="UP001596523">
    <property type="component" value="Unassembled WGS sequence"/>
</dbReference>
<keyword evidence="3" id="KW-0813">Transport</keyword>
<dbReference type="RefSeq" id="WP_381835773.1">
    <property type="nucleotide sequence ID" value="NZ_JBHTCF010000014.1"/>
</dbReference>
<feature type="transmembrane region" description="Helical" evidence="9">
    <location>
        <begin position="352"/>
        <end position="373"/>
    </location>
</feature>
<evidence type="ECO:0000256" key="2">
    <source>
        <dbReference type="ARBA" id="ARBA00008821"/>
    </source>
</evidence>
<evidence type="ECO:0000256" key="9">
    <source>
        <dbReference type="SAM" id="Phobius"/>
    </source>
</evidence>
<comment type="subcellular location">
    <subcellularLocation>
        <location evidence="1">Cell membrane</location>
        <topology evidence="1">Multi-pass membrane protein</topology>
    </subcellularLocation>
</comment>
<dbReference type="PANTHER" id="PTHR42810">
    <property type="entry name" value="PURINE PERMEASE C1399.01C-RELATED"/>
    <property type="match status" value="1"/>
</dbReference>
<dbReference type="NCBIfam" id="NF037981">
    <property type="entry name" value="NCS2_1"/>
    <property type="match status" value="1"/>
</dbReference>
<evidence type="ECO:0000256" key="8">
    <source>
        <dbReference type="SAM" id="MobiDB-lite"/>
    </source>
</evidence>
<evidence type="ECO:0000256" key="5">
    <source>
        <dbReference type="ARBA" id="ARBA00022692"/>
    </source>
</evidence>
<evidence type="ECO:0000313" key="11">
    <source>
        <dbReference type="Proteomes" id="UP001596523"/>
    </source>
</evidence>
<protein>
    <submittedName>
        <fullName evidence="10">Nucleobase:cation symporter-2 family protein</fullName>
    </submittedName>
</protein>
<feature type="region of interest" description="Disordered" evidence="8">
    <location>
        <begin position="454"/>
        <end position="504"/>
    </location>
</feature>
<sequence length="504" mass="51639">MASHDGQLRVHPVDEKLPARRLVPAALQHIAAMYAGVVAPPLIVGAACGLSTSQQTLLIAAGLLIAGVATLLQTLGIGNFIGNRLPFVNAASSAGIGPMLAIADQSPDGRQLPTILGAVMVAGAFCLAVGPFFGRLMKYFPHRVTGVVITLIGVTLMPVPVEWARGGDTAAADFGSPRNLALAAFALVVILLMQRLFTGFLRQIALLGGLLLGTLAAVPFGMVDTSGFDTAAMVALPQPFQFGVPEFQPAAIVSMVIVMLVLMTESSAGMLALGEICDRPADRATITRGLRTDGVATLVGSLFGSCATSAFAQNVGVVSLTRVRSRFVVAAAGATLVVLGLFPKAGAVVSLVPMPVLGGAGIVLFGTISVSGIRTLAKVGLDDAPNIVIVAVSLGAGLIPLAAPDVKNAQGHIVAEGFYHDFPHWAQTVLGTGISAGTLTAVVLNLVFHHLGRRRPRPDATPATAPEAKAAPAMPGTVDTGHPPHLPQKGGRGGTELDAQTRSR</sequence>
<feature type="transmembrane region" description="Helical" evidence="9">
    <location>
        <begin position="250"/>
        <end position="273"/>
    </location>
</feature>
<comment type="caution">
    <text evidence="10">The sequence shown here is derived from an EMBL/GenBank/DDBJ whole genome shotgun (WGS) entry which is preliminary data.</text>
</comment>
<feature type="transmembrane region" description="Helical" evidence="9">
    <location>
        <begin position="115"/>
        <end position="133"/>
    </location>
</feature>
<reference evidence="11" key="1">
    <citation type="journal article" date="2019" name="Int. J. Syst. Evol. Microbiol.">
        <title>The Global Catalogue of Microorganisms (GCM) 10K type strain sequencing project: providing services to taxonomists for standard genome sequencing and annotation.</title>
        <authorList>
            <consortium name="The Broad Institute Genomics Platform"/>
            <consortium name="The Broad Institute Genome Sequencing Center for Infectious Disease"/>
            <person name="Wu L."/>
            <person name="Ma J."/>
        </authorList>
    </citation>
    <scope>NUCLEOTIDE SEQUENCE [LARGE SCALE GENOMIC DNA]</scope>
    <source>
        <strain evidence="11">SYNS20</strain>
    </source>
</reference>
<dbReference type="NCBIfam" id="TIGR00801">
    <property type="entry name" value="ncs2"/>
    <property type="match status" value="1"/>
</dbReference>
<feature type="transmembrane region" description="Helical" evidence="9">
    <location>
        <begin position="26"/>
        <end position="50"/>
    </location>
</feature>
<dbReference type="EMBL" id="JBHTCF010000014">
    <property type="protein sequence ID" value="MFC7308090.1"/>
    <property type="molecule type" value="Genomic_DNA"/>
</dbReference>
<keyword evidence="4" id="KW-1003">Cell membrane</keyword>
<proteinExistence type="inferred from homology"/>
<keyword evidence="7 9" id="KW-0472">Membrane</keyword>
<gene>
    <name evidence="10" type="ORF">ACFQVC_28165</name>
</gene>
<name>A0ABW2JR80_9ACTN</name>
<feature type="transmembrane region" description="Helical" evidence="9">
    <location>
        <begin position="424"/>
        <end position="448"/>
    </location>
</feature>
<comment type="similarity">
    <text evidence="2">Belongs to the nucleobase:cation symporter-2 (NCS2) (TC 2.A.40) family.</text>
</comment>
<dbReference type="NCBIfam" id="TIGR03173">
    <property type="entry name" value="pbuX"/>
    <property type="match status" value="1"/>
</dbReference>
<dbReference type="InterPro" id="IPR006042">
    <property type="entry name" value="Xan_ur_permease"/>
</dbReference>
<evidence type="ECO:0000256" key="3">
    <source>
        <dbReference type="ARBA" id="ARBA00022448"/>
    </source>
</evidence>
<keyword evidence="6 9" id="KW-1133">Transmembrane helix</keyword>
<dbReference type="Pfam" id="PF00860">
    <property type="entry name" value="Xan_ur_permease"/>
    <property type="match status" value="1"/>
</dbReference>
<feature type="transmembrane region" description="Helical" evidence="9">
    <location>
        <begin position="179"/>
        <end position="197"/>
    </location>
</feature>
<dbReference type="InterPro" id="IPR006043">
    <property type="entry name" value="NCS2"/>
</dbReference>
<dbReference type="PANTHER" id="PTHR42810:SF4">
    <property type="entry name" value="URIC ACID TRANSPORTER UACT"/>
    <property type="match status" value="1"/>
</dbReference>
<evidence type="ECO:0000256" key="4">
    <source>
        <dbReference type="ARBA" id="ARBA00022475"/>
    </source>
</evidence>
<organism evidence="10 11">
    <name type="scientific">Streptomyces monticola</name>
    <dbReference type="NCBI Taxonomy" id="2666263"/>
    <lineage>
        <taxon>Bacteria</taxon>
        <taxon>Bacillati</taxon>
        <taxon>Actinomycetota</taxon>
        <taxon>Actinomycetes</taxon>
        <taxon>Kitasatosporales</taxon>
        <taxon>Streptomycetaceae</taxon>
        <taxon>Streptomyces</taxon>
    </lineage>
</organism>
<keyword evidence="11" id="KW-1185">Reference proteome</keyword>
<evidence type="ECO:0000256" key="7">
    <source>
        <dbReference type="ARBA" id="ARBA00023136"/>
    </source>
</evidence>
<evidence type="ECO:0000313" key="10">
    <source>
        <dbReference type="EMBL" id="MFC7308090.1"/>
    </source>
</evidence>
<dbReference type="InterPro" id="IPR017588">
    <property type="entry name" value="UacT-like"/>
</dbReference>
<feature type="transmembrane region" description="Helical" evidence="9">
    <location>
        <begin position="204"/>
        <end position="223"/>
    </location>
</feature>
<feature type="transmembrane region" description="Helical" evidence="9">
    <location>
        <begin position="57"/>
        <end position="81"/>
    </location>
</feature>
<dbReference type="PROSITE" id="PS01116">
    <property type="entry name" value="XANTH_URACIL_PERMASE"/>
    <property type="match status" value="1"/>
</dbReference>
<feature type="transmembrane region" description="Helical" evidence="9">
    <location>
        <begin position="140"/>
        <end position="159"/>
    </location>
</feature>
<feature type="compositionally biased region" description="Low complexity" evidence="8">
    <location>
        <begin position="460"/>
        <end position="475"/>
    </location>
</feature>
<evidence type="ECO:0000256" key="6">
    <source>
        <dbReference type="ARBA" id="ARBA00022989"/>
    </source>
</evidence>
<keyword evidence="5 9" id="KW-0812">Transmembrane</keyword>
<feature type="transmembrane region" description="Helical" evidence="9">
    <location>
        <begin position="385"/>
        <end position="404"/>
    </location>
</feature>
<feature type="transmembrane region" description="Helical" evidence="9">
    <location>
        <begin position="327"/>
        <end position="346"/>
    </location>
</feature>
<accession>A0ABW2JR80</accession>